<dbReference type="Gene3D" id="3.10.590.10">
    <property type="entry name" value="ph1033 like domains"/>
    <property type="match status" value="1"/>
</dbReference>
<name>A0A1F5GAW8_9BACT</name>
<evidence type="ECO:0000313" key="1">
    <source>
        <dbReference type="EMBL" id="OGD89008.1"/>
    </source>
</evidence>
<evidence type="ECO:0000313" key="2">
    <source>
        <dbReference type="Proteomes" id="UP000178577"/>
    </source>
</evidence>
<protein>
    <recommendedName>
        <fullName evidence="3">Protein NO VEIN C-terminal domain-containing protein</fullName>
    </recommendedName>
</protein>
<evidence type="ECO:0008006" key="3">
    <source>
        <dbReference type="Google" id="ProtNLM"/>
    </source>
</evidence>
<proteinExistence type="predicted"/>
<gene>
    <name evidence="1" type="ORF">A2693_00455</name>
</gene>
<dbReference type="Proteomes" id="UP000178577">
    <property type="component" value="Unassembled WGS sequence"/>
</dbReference>
<organism evidence="1 2">
    <name type="scientific">Candidatus Curtissbacteria bacterium RIFCSPHIGHO2_01_FULL_40_12</name>
    <dbReference type="NCBI Taxonomy" id="1797710"/>
    <lineage>
        <taxon>Bacteria</taxon>
        <taxon>Candidatus Curtissiibacteriota</taxon>
    </lineage>
</organism>
<dbReference type="AlphaFoldDB" id="A0A1F5GAW8"/>
<accession>A0A1F5GAW8</accession>
<reference evidence="1 2" key="1">
    <citation type="journal article" date="2016" name="Nat. Commun.">
        <title>Thousands of microbial genomes shed light on interconnected biogeochemical processes in an aquifer system.</title>
        <authorList>
            <person name="Anantharaman K."/>
            <person name="Brown C.T."/>
            <person name="Hug L.A."/>
            <person name="Sharon I."/>
            <person name="Castelle C.J."/>
            <person name="Probst A.J."/>
            <person name="Thomas B.C."/>
            <person name="Singh A."/>
            <person name="Wilkins M.J."/>
            <person name="Karaoz U."/>
            <person name="Brodie E.L."/>
            <person name="Williams K.H."/>
            <person name="Hubbard S.S."/>
            <person name="Banfield J.F."/>
        </authorList>
    </citation>
    <scope>NUCLEOTIDE SEQUENCE [LARGE SCALE GENOMIC DNA]</scope>
</reference>
<dbReference type="EMBL" id="MFAY01000021">
    <property type="protein sequence ID" value="OGD89008.1"/>
    <property type="molecule type" value="Genomic_DNA"/>
</dbReference>
<comment type="caution">
    <text evidence="1">The sequence shown here is derived from an EMBL/GenBank/DDBJ whole genome shotgun (WGS) entry which is preliminary data.</text>
</comment>
<sequence length="368" mass="42736">MIDFTPSLIAKGFFRFTGPPENWLTAIKFMTWGLEEKLHPRWEKIQPGDIFFIHSTGPQTSLFENARSGIIGLGVVGPNFSIKNNYLWIREFEEKRNIWPLLVPFSEIYLFSELPPRESWVVPSSTNIQQITNLVDRLLKNYIPLASLQGFPRMGSFSPVSKTVSEQILYDKRPLYIYTSEIALSTLKAKPTRLEKIKSASETLRYAETLRVFDTIRKRMVRETPGQYTRDNELLARAEAAHSTILEELIEIFRNKGYETRSNKHVDLFAYNKERSFLFEVKSTENKNFISQARKGLIQLFEYDYFEIRKFTSENKFDFKDKYKILVPSQIPKDTNYVGFINDLKTGVAVVKDRSIKPVGADFGFSKI</sequence>